<comment type="caution">
    <text evidence="1">The sequence shown here is derived from an EMBL/GenBank/DDBJ whole genome shotgun (WGS) entry which is preliminary data.</text>
</comment>
<name>A0A9Q1C560_HOLLE</name>
<gene>
    <name evidence="1" type="ORF">HOLleu_15745</name>
</gene>
<organism evidence="1 2">
    <name type="scientific">Holothuria leucospilota</name>
    <name type="common">Black long sea cucumber</name>
    <name type="synonym">Mertensiothuria leucospilota</name>
    <dbReference type="NCBI Taxonomy" id="206669"/>
    <lineage>
        <taxon>Eukaryota</taxon>
        <taxon>Metazoa</taxon>
        <taxon>Echinodermata</taxon>
        <taxon>Eleutherozoa</taxon>
        <taxon>Echinozoa</taxon>
        <taxon>Holothuroidea</taxon>
        <taxon>Aspidochirotacea</taxon>
        <taxon>Aspidochirotida</taxon>
        <taxon>Holothuriidae</taxon>
        <taxon>Holothuria</taxon>
    </lineage>
</organism>
<evidence type="ECO:0000313" key="1">
    <source>
        <dbReference type="EMBL" id="KAJ8038349.1"/>
    </source>
</evidence>
<dbReference type="AlphaFoldDB" id="A0A9Q1C560"/>
<reference evidence="1" key="1">
    <citation type="submission" date="2021-10" db="EMBL/GenBank/DDBJ databases">
        <title>Tropical sea cucumber genome reveals ecological adaptation and Cuvierian tubules defense mechanism.</title>
        <authorList>
            <person name="Chen T."/>
        </authorList>
    </citation>
    <scope>NUCLEOTIDE SEQUENCE</scope>
    <source>
        <strain evidence="1">Nanhai2018</strain>
        <tissue evidence="1">Muscle</tissue>
    </source>
</reference>
<dbReference type="EMBL" id="JAIZAY010000007">
    <property type="protein sequence ID" value="KAJ8038349.1"/>
    <property type="molecule type" value="Genomic_DNA"/>
</dbReference>
<sequence length="105" mass="12008">MMGEVPVHLLFDTDALDPVFAPGTGKLDQTLKIHKTIYERHEGNQSFRDTKQTSIPIVYIVEKGGFLKLQEFILANSSTARAQFKMPLKLRTREMGEILLKQMKM</sequence>
<proteinExistence type="predicted"/>
<evidence type="ECO:0000313" key="2">
    <source>
        <dbReference type="Proteomes" id="UP001152320"/>
    </source>
</evidence>
<dbReference type="Proteomes" id="UP001152320">
    <property type="component" value="Chromosome 7"/>
</dbReference>
<keyword evidence="2" id="KW-1185">Reference proteome</keyword>
<accession>A0A9Q1C560</accession>
<dbReference type="OrthoDB" id="10004661at2759"/>
<protein>
    <submittedName>
        <fullName evidence="1">Uncharacterized protein</fullName>
    </submittedName>
</protein>